<dbReference type="GO" id="GO:0016787">
    <property type="term" value="F:hydrolase activity"/>
    <property type="evidence" value="ECO:0007669"/>
    <property type="project" value="UniProtKB-KW"/>
</dbReference>
<dbReference type="PROSITE" id="PS51194">
    <property type="entry name" value="HELICASE_CTER"/>
    <property type="match status" value="1"/>
</dbReference>
<evidence type="ECO:0000259" key="7">
    <source>
        <dbReference type="PROSITE" id="PS51192"/>
    </source>
</evidence>
<dbReference type="Gene3D" id="3.40.50.300">
    <property type="entry name" value="P-loop containing nucleotide triphosphate hydrolases"/>
    <property type="match status" value="2"/>
</dbReference>
<dbReference type="GO" id="GO:0005829">
    <property type="term" value="C:cytosol"/>
    <property type="evidence" value="ECO:0007669"/>
    <property type="project" value="TreeGrafter"/>
</dbReference>
<dbReference type="InterPro" id="IPR027417">
    <property type="entry name" value="P-loop_NTPase"/>
</dbReference>
<evidence type="ECO:0000313" key="10">
    <source>
        <dbReference type="Proteomes" id="UP000282654"/>
    </source>
</evidence>
<dbReference type="InterPro" id="IPR054712">
    <property type="entry name" value="Cas3-like_dom"/>
</dbReference>
<comment type="caution">
    <text evidence="9">The sequence shown here is derived from an EMBL/GenBank/DDBJ whole genome shotgun (WGS) entry which is preliminary data.</text>
</comment>
<keyword evidence="1" id="KW-0547">Nucleotide-binding</keyword>
<evidence type="ECO:0000256" key="6">
    <source>
        <dbReference type="ARBA" id="ARBA00038437"/>
    </source>
</evidence>
<dbReference type="AlphaFoldDB" id="A0A3N5BLL9"/>
<organism evidence="9 10">
    <name type="scientific">Thermodesulfitimonas autotrophica</name>
    <dbReference type="NCBI Taxonomy" id="1894989"/>
    <lineage>
        <taxon>Bacteria</taxon>
        <taxon>Bacillati</taxon>
        <taxon>Bacillota</taxon>
        <taxon>Clostridia</taxon>
        <taxon>Thermoanaerobacterales</taxon>
        <taxon>Thermoanaerobacteraceae</taxon>
        <taxon>Thermodesulfitimonas</taxon>
    </lineage>
</organism>
<feature type="domain" description="Helicase C-terminal" evidence="8">
    <location>
        <begin position="442"/>
        <end position="594"/>
    </location>
</feature>
<dbReference type="Pfam" id="PF22590">
    <property type="entry name" value="Cas3-like_C_2"/>
    <property type="match status" value="1"/>
</dbReference>
<dbReference type="InterPro" id="IPR001650">
    <property type="entry name" value="Helicase_C-like"/>
</dbReference>
<evidence type="ECO:0000256" key="4">
    <source>
        <dbReference type="ARBA" id="ARBA00022840"/>
    </source>
</evidence>
<name>A0A3N5BLL9_9THEO</name>
<dbReference type="PANTHER" id="PTHR47959">
    <property type="entry name" value="ATP-DEPENDENT RNA HELICASE RHLE-RELATED"/>
    <property type="match status" value="1"/>
</dbReference>
<evidence type="ECO:0000256" key="1">
    <source>
        <dbReference type="ARBA" id="ARBA00022741"/>
    </source>
</evidence>
<dbReference type="SMART" id="SM00490">
    <property type="entry name" value="HELICc"/>
    <property type="match status" value="1"/>
</dbReference>
<evidence type="ECO:0000256" key="3">
    <source>
        <dbReference type="ARBA" id="ARBA00022806"/>
    </source>
</evidence>
<dbReference type="EMBL" id="RKRE01000002">
    <property type="protein sequence ID" value="RPF46635.1"/>
    <property type="molecule type" value="Genomic_DNA"/>
</dbReference>
<proteinExistence type="inferred from homology"/>
<evidence type="ECO:0000313" key="9">
    <source>
        <dbReference type="EMBL" id="RPF46635.1"/>
    </source>
</evidence>
<dbReference type="GO" id="GO:0003724">
    <property type="term" value="F:RNA helicase activity"/>
    <property type="evidence" value="ECO:0007669"/>
    <property type="project" value="TreeGrafter"/>
</dbReference>
<dbReference type="GO" id="GO:0003676">
    <property type="term" value="F:nucleic acid binding"/>
    <property type="evidence" value="ECO:0007669"/>
    <property type="project" value="InterPro"/>
</dbReference>
<dbReference type="InterPro" id="IPR011545">
    <property type="entry name" value="DEAD/DEAH_box_helicase_dom"/>
</dbReference>
<protein>
    <submittedName>
        <fullName evidence="9">DEAD/DEAH box helicase domain-containing protein</fullName>
    </submittedName>
</protein>
<keyword evidence="10" id="KW-1185">Reference proteome</keyword>
<evidence type="ECO:0000259" key="8">
    <source>
        <dbReference type="PROSITE" id="PS51194"/>
    </source>
</evidence>
<dbReference type="SUPFAM" id="SSF52540">
    <property type="entry name" value="P-loop containing nucleoside triphosphate hydrolases"/>
    <property type="match status" value="1"/>
</dbReference>
<reference evidence="9 10" key="1">
    <citation type="submission" date="2018-11" db="EMBL/GenBank/DDBJ databases">
        <title>Genomic Encyclopedia of Type Strains, Phase IV (KMG-IV): sequencing the most valuable type-strain genomes for metagenomic binning, comparative biology and taxonomic classification.</title>
        <authorList>
            <person name="Goeker M."/>
        </authorList>
    </citation>
    <scope>NUCLEOTIDE SEQUENCE [LARGE SCALE GENOMIC DNA]</scope>
    <source>
        <strain evidence="9 10">DSM 102936</strain>
    </source>
</reference>
<dbReference type="Proteomes" id="UP000282654">
    <property type="component" value="Unassembled WGS sequence"/>
</dbReference>
<dbReference type="InterPro" id="IPR014001">
    <property type="entry name" value="Helicase_ATP-bd"/>
</dbReference>
<feature type="domain" description="Helicase ATP-binding" evidence="7">
    <location>
        <begin position="1"/>
        <end position="169"/>
    </location>
</feature>
<dbReference type="Pfam" id="PF00270">
    <property type="entry name" value="DEAD"/>
    <property type="match status" value="1"/>
</dbReference>
<keyword evidence="4" id="KW-0067">ATP-binding</keyword>
<gene>
    <name evidence="9" type="ORF">EDD75_0885</name>
</gene>
<dbReference type="SMART" id="SM00487">
    <property type="entry name" value="DEXDc"/>
    <property type="match status" value="1"/>
</dbReference>
<evidence type="ECO:0000256" key="5">
    <source>
        <dbReference type="ARBA" id="ARBA00023118"/>
    </source>
</evidence>
<evidence type="ECO:0000256" key="2">
    <source>
        <dbReference type="ARBA" id="ARBA00022801"/>
    </source>
</evidence>
<dbReference type="PANTHER" id="PTHR47959:SF16">
    <property type="entry name" value="CRISPR-ASSOCIATED NUCLEASE_HELICASE CAS3-RELATED"/>
    <property type="match status" value="1"/>
</dbReference>
<dbReference type="GO" id="GO:0051607">
    <property type="term" value="P:defense response to virus"/>
    <property type="evidence" value="ECO:0007669"/>
    <property type="project" value="UniProtKB-KW"/>
</dbReference>
<dbReference type="PROSITE" id="PS51192">
    <property type="entry name" value="HELICASE_ATP_BIND_1"/>
    <property type="match status" value="1"/>
</dbReference>
<comment type="similarity">
    <text evidence="6">Belongs to the DEAD box helicase family.</text>
</comment>
<keyword evidence="5" id="KW-0051">Antiviral defense</keyword>
<sequence length="910" mass="102513">MAGTAAGKTLAIAVPLFHKLREGRIHKVLLMYPTIALMEDQRRVMDTLAELMGLQIGQLRGGMSRIELMAALNRPVILATPDEVYWFFRKNVKYGGLLLYGLALVDEFVLDEAHLFNGLMLRNLRHFKQRICLLGERLGKRPRWHILTATPTPELRRLTSGADVRGQSKCGDVEVTFLDPARGYEERQDRLIGAVESALADGAQKVLLVFNSADLAHRVFEGIKGGSRPDLPPDLQWRFGRIRWDKFKAWLGQEGIAMETMEEIERWLKREGPFYLKDLDEGTWVDLSSETLAARVARLLEGQTWGLRRLLHSLNREGEQHLIEAMDRQLRGKGMLPRLLWNEVRPKLNREADVNVVAEALEAHMSLIQTGLERLWAEDSLRVTAPACREITESLQQAGAGPELAEAITRHLRHTVELPEQSGVEHRMSSGKLAERRVALSWLDWLVADPSRQQALVERIHQALAAKELEVEARHIATWGETGVPVVIYTGKMSRAEREGLIDAFSKLPRAVLISTPAVEVGVDFAADVLITEQCDGNSFLQRFGRVGRRPGIQGKVIVLVRNGEAYVRLFQCHQPQMSREEFSAFIADPADGLFPARLYAEGSAFLDATHWMVNAQLGEIGTWLNQAMFGNEVATLGRKLREASLPFTYGLRGTLPEVVLQGGAGGDPFYILCKVSNERLLHSDSPFEMARAEMWYLEFLWKPAPWKAIVVDAKATLEASQALFWWQNGRWHLRVGYGIAADYVKLFSNEPVAKGQPVRVLLKALEEQIRHDLEGFLSKIRPEASKPLPQLLVRIGEALPLFFEPYSRLVLGQGDVHLLRVDADGIAEPVEDQLGNPLVLPDQTWLILYDHTKEAAEERLREASVLDLEEVIYDWNALQVPGSIGPVLLDRVAGACFHVYRRLVEYADR</sequence>
<keyword evidence="2" id="KW-0378">Hydrolase</keyword>
<accession>A0A3N5BLL9</accession>
<dbReference type="GO" id="GO:0005524">
    <property type="term" value="F:ATP binding"/>
    <property type="evidence" value="ECO:0007669"/>
    <property type="project" value="UniProtKB-KW"/>
</dbReference>
<keyword evidence="3 9" id="KW-0347">Helicase</keyword>
<dbReference type="InterPro" id="IPR050079">
    <property type="entry name" value="DEAD_box_RNA_helicase"/>
</dbReference>